<name>A0ACC2RBT7_9NEOP</name>
<evidence type="ECO:0000313" key="2">
    <source>
        <dbReference type="Proteomes" id="UP001231649"/>
    </source>
</evidence>
<gene>
    <name evidence="1" type="ORF">PYW08_006966</name>
</gene>
<keyword evidence="2" id="KW-1185">Reference proteome</keyword>
<accession>A0ACC2RBT7</accession>
<dbReference type="EMBL" id="CM056778">
    <property type="protein sequence ID" value="KAJ8736310.1"/>
    <property type="molecule type" value="Genomic_DNA"/>
</dbReference>
<sequence length="184" mass="21418">MLLMIVRQQLSFEYGHPGLKCSLLAVSENCFPESKLQLQNQVTQQHRCYYIYGRELVLCGSHYTDNDLGDEVLFLPRDLYAENLGCLRSVFNDVQASLWHAHEKNTAHYNLRRKPAEFNVGDIVYKRAFVLSNKDKYFSKKLAPKFIKCRILEKRSPLVYVLEDMSGKNIGVWHIKDLKNIKCS</sequence>
<protein>
    <submittedName>
        <fullName evidence="1">Uncharacterized protein</fullName>
    </submittedName>
</protein>
<proteinExistence type="predicted"/>
<reference evidence="1" key="1">
    <citation type="submission" date="2023-03" db="EMBL/GenBank/DDBJ databases">
        <title>Chromosome-level genomes of two armyworms, Mythimna separata and Mythimna loreyi, provide insights into the biosynthesis and reception of sex pheromones.</title>
        <authorList>
            <person name="Zhao H."/>
        </authorList>
    </citation>
    <scope>NUCLEOTIDE SEQUENCE</scope>
    <source>
        <strain evidence="1">BeijingLab</strain>
    </source>
</reference>
<dbReference type="Proteomes" id="UP001231649">
    <property type="component" value="Chromosome 2"/>
</dbReference>
<organism evidence="1 2">
    <name type="scientific">Mythimna loreyi</name>
    <dbReference type="NCBI Taxonomy" id="667449"/>
    <lineage>
        <taxon>Eukaryota</taxon>
        <taxon>Metazoa</taxon>
        <taxon>Ecdysozoa</taxon>
        <taxon>Arthropoda</taxon>
        <taxon>Hexapoda</taxon>
        <taxon>Insecta</taxon>
        <taxon>Pterygota</taxon>
        <taxon>Neoptera</taxon>
        <taxon>Endopterygota</taxon>
        <taxon>Lepidoptera</taxon>
        <taxon>Glossata</taxon>
        <taxon>Ditrysia</taxon>
        <taxon>Noctuoidea</taxon>
        <taxon>Noctuidae</taxon>
        <taxon>Noctuinae</taxon>
        <taxon>Hadenini</taxon>
        <taxon>Mythimna</taxon>
    </lineage>
</organism>
<comment type="caution">
    <text evidence="1">The sequence shown here is derived from an EMBL/GenBank/DDBJ whole genome shotgun (WGS) entry which is preliminary data.</text>
</comment>
<evidence type="ECO:0000313" key="1">
    <source>
        <dbReference type="EMBL" id="KAJ8736310.1"/>
    </source>
</evidence>